<name>A0ABV7EWP7_9BURK</name>
<dbReference type="EMBL" id="JBHRTP010000008">
    <property type="protein sequence ID" value="MFC3107149.1"/>
    <property type="molecule type" value="Genomic_DNA"/>
</dbReference>
<evidence type="ECO:0000313" key="2">
    <source>
        <dbReference type="EMBL" id="MFC3107149.1"/>
    </source>
</evidence>
<sequence>MEHRTVVVVGDKFSEFGALDGAITVSKLANMIDGLVPENEMPRHVIFGQGISESWLNYLKNRVATHSLPIQFSGERQISERTGRRFCHKWQRRNVLITDPQHVGPKDYRMLLSVDDDCEIMSDHVSGHHLQGMVLIEAARQAFLAVTERFLLPDTGKYYFAINKFDVTYLKFVFPLPTEIHFELLEADDSRSERLSASAKIAFYQAGERVCEVDVSYMAIVETILSAKEKKLAQGILSQIRSNAMRQSAEGALVA</sequence>
<evidence type="ECO:0000259" key="1">
    <source>
        <dbReference type="Pfam" id="PF03756"/>
    </source>
</evidence>
<comment type="caution">
    <text evidence="2">The sequence shown here is derived from an EMBL/GenBank/DDBJ whole genome shotgun (WGS) entry which is preliminary data.</text>
</comment>
<dbReference type="Proteomes" id="UP001595530">
    <property type="component" value="Unassembled WGS sequence"/>
</dbReference>
<keyword evidence="3" id="KW-1185">Reference proteome</keyword>
<reference evidence="3" key="1">
    <citation type="journal article" date="2019" name="Int. J. Syst. Evol. Microbiol.">
        <title>The Global Catalogue of Microorganisms (GCM) 10K type strain sequencing project: providing services to taxonomists for standard genome sequencing and annotation.</title>
        <authorList>
            <consortium name="The Broad Institute Genomics Platform"/>
            <consortium name="The Broad Institute Genome Sequencing Center for Infectious Disease"/>
            <person name="Wu L."/>
            <person name="Ma J."/>
        </authorList>
    </citation>
    <scope>NUCLEOTIDE SEQUENCE [LARGE SCALE GENOMIC DNA]</scope>
    <source>
        <strain evidence="3">KCTC 42986</strain>
    </source>
</reference>
<dbReference type="RefSeq" id="WP_390330908.1">
    <property type="nucleotide sequence ID" value="NZ_JBHRTP010000008.1"/>
</dbReference>
<feature type="domain" description="A-factor biosynthesis hotdog" evidence="1">
    <location>
        <begin position="87"/>
        <end position="214"/>
    </location>
</feature>
<organism evidence="2 3">
    <name type="scientific">Undibacterium arcticum</name>
    <dbReference type="NCBI Taxonomy" id="1762892"/>
    <lineage>
        <taxon>Bacteria</taxon>
        <taxon>Pseudomonadati</taxon>
        <taxon>Pseudomonadota</taxon>
        <taxon>Betaproteobacteria</taxon>
        <taxon>Burkholderiales</taxon>
        <taxon>Oxalobacteraceae</taxon>
        <taxon>Undibacterium</taxon>
    </lineage>
</organism>
<gene>
    <name evidence="2" type="ORF">ACFOFO_04080</name>
</gene>
<dbReference type="InterPro" id="IPR005509">
    <property type="entry name" value="AfsA_hotdog_dom"/>
</dbReference>
<accession>A0ABV7EWP7</accession>
<protein>
    <submittedName>
        <fullName evidence="2">AfsA-related hotdog domain-containing protein</fullName>
    </submittedName>
</protein>
<evidence type="ECO:0000313" key="3">
    <source>
        <dbReference type="Proteomes" id="UP001595530"/>
    </source>
</evidence>
<dbReference type="Pfam" id="PF03756">
    <property type="entry name" value="AfsA"/>
    <property type="match status" value="1"/>
</dbReference>
<proteinExistence type="predicted"/>